<dbReference type="GO" id="GO:0003676">
    <property type="term" value="F:nucleic acid binding"/>
    <property type="evidence" value="ECO:0007669"/>
    <property type="project" value="InterPro"/>
</dbReference>
<name>A0A210QEY9_MIZYE</name>
<dbReference type="InterPro" id="IPR011545">
    <property type="entry name" value="DEAD/DEAH_box_helicase_dom"/>
</dbReference>
<keyword evidence="3" id="KW-1185">Reference proteome</keyword>
<dbReference type="GO" id="GO:0005524">
    <property type="term" value="F:ATP binding"/>
    <property type="evidence" value="ECO:0007669"/>
    <property type="project" value="InterPro"/>
</dbReference>
<dbReference type="Gene3D" id="3.40.50.300">
    <property type="entry name" value="P-loop containing nucleotide triphosphate hydrolases"/>
    <property type="match status" value="1"/>
</dbReference>
<dbReference type="InterPro" id="IPR027417">
    <property type="entry name" value="P-loop_NTPase"/>
</dbReference>
<protein>
    <recommendedName>
        <fullName evidence="1">DEAD/DEAH-box helicase domain-containing protein</fullName>
    </recommendedName>
</protein>
<accession>A0A210QEY9</accession>
<dbReference type="EMBL" id="NEDP02003955">
    <property type="protein sequence ID" value="OWF47294.1"/>
    <property type="molecule type" value="Genomic_DNA"/>
</dbReference>
<proteinExistence type="predicted"/>
<dbReference type="Pfam" id="PF00270">
    <property type="entry name" value="DEAD"/>
    <property type="match status" value="1"/>
</dbReference>
<sequence>MNRIEEILASYDKTRRLKEKQKECFEYFLESRGDLLVSLPVGYGKSVIFHLLPQLLCEHPPPSQRPKTYPVVLVISPLNIIQKDQVQSLRSRKGEQGP</sequence>
<dbReference type="AlphaFoldDB" id="A0A210QEY9"/>
<feature type="domain" description="DEAD/DEAH-box helicase" evidence="1">
    <location>
        <begin position="20"/>
        <end position="93"/>
    </location>
</feature>
<organism evidence="2 3">
    <name type="scientific">Mizuhopecten yessoensis</name>
    <name type="common">Japanese scallop</name>
    <name type="synonym">Patinopecten yessoensis</name>
    <dbReference type="NCBI Taxonomy" id="6573"/>
    <lineage>
        <taxon>Eukaryota</taxon>
        <taxon>Metazoa</taxon>
        <taxon>Spiralia</taxon>
        <taxon>Lophotrochozoa</taxon>
        <taxon>Mollusca</taxon>
        <taxon>Bivalvia</taxon>
        <taxon>Autobranchia</taxon>
        <taxon>Pteriomorphia</taxon>
        <taxon>Pectinida</taxon>
        <taxon>Pectinoidea</taxon>
        <taxon>Pectinidae</taxon>
        <taxon>Mizuhopecten</taxon>
    </lineage>
</organism>
<dbReference type="SUPFAM" id="SSF52540">
    <property type="entry name" value="P-loop containing nucleoside triphosphate hydrolases"/>
    <property type="match status" value="1"/>
</dbReference>
<reference evidence="2 3" key="1">
    <citation type="journal article" date="2017" name="Nat. Ecol. Evol.">
        <title>Scallop genome provides insights into evolution of bilaterian karyotype and development.</title>
        <authorList>
            <person name="Wang S."/>
            <person name="Zhang J."/>
            <person name="Jiao W."/>
            <person name="Li J."/>
            <person name="Xun X."/>
            <person name="Sun Y."/>
            <person name="Guo X."/>
            <person name="Huan P."/>
            <person name="Dong B."/>
            <person name="Zhang L."/>
            <person name="Hu X."/>
            <person name="Sun X."/>
            <person name="Wang J."/>
            <person name="Zhao C."/>
            <person name="Wang Y."/>
            <person name="Wang D."/>
            <person name="Huang X."/>
            <person name="Wang R."/>
            <person name="Lv J."/>
            <person name="Li Y."/>
            <person name="Zhang Z."/>
            <person name="Liu B."/>
            <person name="Lu W."/>
            <person name="Hui Y."/>
            <person name="Liang J."/>
            <person name="Zhou Z."/>
            <person name="Hou R."/>
            <person name="Li X."/>
            <person name="Liu Y."/>
            <person name="Li H."/>
            <person name="Ning X."/>
            <person name="Lin Y."/>
            <person name="Zhao L."/>
            <person name="Xing Q."/>
            <person name="Dou J."/>
            <person name="Li Y."/>
            <person name="Mao J."/>
            <person name="Guo H."/>
            <person name="Dou H."/>
            <person name="Li T."/>
            <person name="Mu C."/>
            <person name="Jiang W."/>
            <person name="Fu Q."/>
            <person name="Fu X."/>
            <person name="Miao Y."/>
            <person name="Liu J."/>
            <person name="Yu Q."/>
            <person name="Li R."/>
            <person name="Liao H."/>
            <person name="Li X."/>
            <person name="Kong Y."/>
            <person name="Jiang Z."/>
            <person name="Chourrout D."/>
            <person name="Li R."/>
            <person name="Bao Z."/>
        </authorList>
    </citation>
    <scope>NUCLEOTIDE SEQUENCE [LARGE SCALE GENOMIC DNA]</scope>
    <source>
        <strain evidence="2 3">PY_sf001</strain>
    </source>
</reference>
<comment type="caution">
    <text evidence="2">The sequence shown here is derived from an EMBL/GenBank/DDBJ whole genome shotgun (WGS) entry which is preliminary data.</text>
</comment>
<evidence type="ECO:0000259" key="1">
    <source>
        <dbReference type="Pfam" id="PF00270"/>
    </source>
</evidence>
<evidence type="ECO:0000313" key="2">
    <source>
        <dbReference type="EMBL" id="OWF47294.1"/>
    </source>
</evidence>
<evidence type="ECO:0000313" key="3">
    <source>
        <dbReference type="Proteomes" id="UP000242188"/>
    </source>
</evidence>
<dbReference type="Proteomes" id="UP000242188">
    <property type="component" value="Unassembled WGS sequence"/>
</dbReference>
<gene>
    <name evidence="2" type="ORF">KP79_PYT08383</name>
</gene>